<keyword evidence="3" id="KW-1185">Reference proteome</keyword>
<dbReference type="Proteomes" id="UP001396898">
    <property type="component" value="Unassembled WGS sequence"/>
</dbReference>
<protein>
    <submittedName>
        <fullName evidence="2">Uncharacterized protein</fullName>
    </submittedName>
</protein>
<feature type="compositionally biased region" description="Basic and acidic residues" evidence="1">
    <location>
        <begin position="1"/>
        <end position="12"/>
    </location>
</feature>
<dbReference type="EMBL" id="JAQQWI010000016">
    <property type="protein sequence ID" value="KAK8008068.1"/>
    <property type="molecule type" value="Genomic_DNA"/>
</dbReference>
<sequence length="74" mass="8216">MPSESANHKNEATEPTTGKIASSQPHDADQSAQQDNRARPWKEPLEAFKAKYPGIADTIDVRKFEERYNSVATG</sequence>
<evidence type="ECO:0000313" key="3">
    <source>
        <dbReference type="Proteomes" id="UP001396898"/>
    </source>
</evidence>
<feature type="region of interest" description="Disordered" evidence="1">
    <location>
        <begin position="1"/>
        <end position="45"/>
    </location>
</feature>
<proteinExistence type="predicted"/>
<comment type="caution">
    <text evidence="2">The sequence shown here is derived from an EMBL/GenBank/DDBJ whole genome shotgun (WGS) entry which is preliminary data.</text>
</comment>
<name>A0ABR1RBW5_9PEZI</name>
<evidence type="ECO:0000313" key="2">
    <source>
        <dbReference type="EMBL" id="KAK8008068.1"/>
    </source>
</evidence>
<evidence type="ECO:0000256" key="1">
    <source>
        <dbReference type="SAM" id="MobiDB-lite"/>
    </source>
</evidence>
<feature type="compositionally biased region" description="Polar residues" evidence="1">
    <location>
        <begin position="13"/>
        <end position="35"/>
    </location>
</feature>
<gene>
    <name evidence="2" type="ORF">PG991_010619</name>
</gene>
<feature type="compositionally biased region" description="Basic and acidic residues" evidence="1">
    <location>
        <begin position="36"/>
        <end position="45"/>
    </location>
</feature>
<accession>A0ABR1RBW5</accession>
<reference evidence="2 3" key="1">
    <citation type="submission" date="2023-01" db="EMBL/GenBank/DDBJ databases">
        <title>Analysis of 21 Apiospora genomes using comparative genomics revels a genus with tremendous synthesis potential of carbohydrate active enzymes and secondary metabolites.</title>
        <authorList>
            <person name="Sorensen T."/>
        </authorList>
    </citation>
    <scope>NUCLEOTIDE SEQUENCE [LARGE SCALE GENOMIC DNA]</scope>
    <source>
        <strain evidence="2 3">CBS 20057</strain>
    </source>
</reference>
<organism evidence="2 3">
    <name type="scientific">Apiospora marii</name>
    <dbReference type="NCBI Taxonomy" id="335849"/>
    <lineage>
        <taxon>Eukaryota</taxon>
        <taxon>Fungi</taxon>
        <taxon>Dikarya</taxon>
        <taxon>Ascomycota</taxon>
        <taxon>Pezizomycotina</taxon>
        <taxon>Sordariomycetes</taxon>
        <taxon>Xylariomycetidae</taxon>
        <taxon>Amphisphaeriales</taxon>
        <taxon>Apiosporaceae</taxon>
        <taxon>Apiospora</taxon>
    </lineage>
</organism>